<accession>A0A3D8VCV6</accession>
<keyword evidence="3" id="KW-0255">Endonuclease</keyword>
<organism evidence="3 4">
    <name type="scientific">Lysobacter soli</name>
    <dbReference type="NCBI Taxonomy" id="453783"/>
    <lineage>
        <taxon>Bacteria</taxon>
        <taxon>Pseudomonadati</taxon>
        <taxon>Pseudomonadota</taxon>
        <taxon>Gammaproteobacteria</taxon>
        <taxon>Lysobacterales</taxon>
        <taxon>Lysobacteraceae</taxon>
        <taxon>Lysobacter</taxon>
    </lineage>
</organism>
<sequence length="158" mass="17896">MGRDYGDGYIRLGWGAANAGHQYAHRLIWETVNGPIPEGHYIDHLNGRRADNRVVNLEAVTPTENLLRALDKGKVPTGDMRSDAKLTAEQVCEIRRTAKRISTREWARVLGLDPRTVRDARAGRSWRHICCHRDGSASVRPARRSGRRPRRRTPKEVG</sequence>
<protein>
    <submittedName>
        <fullName evidence="3">HNH endonuclease</fullName>
    </submittedName>
</protein>
<feature type="region of interest" description="Disordered" evidence="1">
    <location>
        <begin position="136"/>
        <end position="158"/>
    </location>
</feature>
<keyword evidence="3" id="KW-0540">Nuclease</keyword>
<reference evidence="3 4" key="1">
    <citation type="submission" date="2018-08" db="EMBL/GenBank/DDBJ databases">
        <title>Lysobacter soli KCTC 22011, whole genome shotgun sequence.</title>
        <authorList>
            <person name="Zhang X."/>
            <person name="Feng G."/>
            <person name="Zhu H."/>
        </authorList>
    </citation>
    <scope>NUCLEOTIDE SEQUENCE [LARGE SCALE GENOMIC DNA]</scope>
    <source>
        <strain evidence="3 4">KCTC 22011</strain>
    </source>
</reference>
<evidence type="ECO:0000256" key="1">
    <source>
        <dbReference type="SAM" id="MobiDB-lite"/>
    </source>
</evidence>
<dbReference type="AlphaFoldDB" id="A0A3D8VCV6"/>
<name>A0A3D8VCV6_9GAMM</name>
<gene>
    <name evidence="3" type="ORF">DX912_10210</name>
</gene>
<proteinExistence type="predicted"/>
<keyword evidence="4" id="KW-1185">Reference proteome</keyword>
<dbReference type="Proteomes" id="UP000256829">
    <property type="component" value="Unassembled WGS sequence"/>
</dbReference>
<dbReference type="InterPro" id="IPR003615">
    <property type="entry name" value="HNH_nuc"/>
</dbReference>
<dbReference type="Pfam" id="PF13392">
    <property type="entry name" value="HNH_3"/>
    <property type="match status" value="1"/>
</dbReference>
<evidence type="ECO:0000313" key="4">
    <source>
        <dbReference type="Proteomes" id="UP000256829"/>
    </source>
</evidence>
<feature type="domain" description="HNH nuclease" evidence="2">
    <location>
        <begin position="23"/>
        <end position="66"/>
    </location>
</feature>
<keyword evidence="3" id="KW-0378">Hydrolase</keyword>
<evidence type="ECO:0000313" key="3">
    <source>
        <dbReference type="EMBL" id="RDY67223.1"/>
    </source>
</evidence>
<dbReference type="Gene3D" id="3.90.75.20">
    <property type="match status" value="1"/>
</dbReference>
<dbReference type="SUPFAM" id="SSF54060">
    <property type="entry name" value="His-Me finger endonucleases"/>
    <property type="match status" value="1"/>
</dbReference>
<comment type="caution">
    <text evidence="3">The sequence shown here is derived from an EMBL/GenBank/DDBJ whole genome shotgun (WGS) entry which is preliminary data.</text>
</comment>
<dbReference type="InterPro" id="IPR044925">
    <property type="entry name" value="His-Me_finger_sf"/>
</dbReference>
<dbReference type="EMBL" id="QTJR01000006">
    <property type="protein sequence ID" value="RDY67223.1"/>
    <property type="molecule type" value="Genomic_DNA"/>
</dbReference>
<feature type="compositionally biased region" description="Basic residues" evidence="1">
    <location>
        <begin position="141"/>
        <end position="158"/>
    </location>
</feature>
<evidence type="ECO:0000259" key="2">
    <source>
        <dbReference type="Pfam" id="PF13392"/>
    </source>
</evidence>
<dbReference type="GO" id="GO:0004519">
    <property type="term" value="F:endonuclease activity"/>
    <property type="evidence" value="ECO:0007669"/>
    <property type="project" value="UniProtKB-KW"/>
</dbReference>